<dbReference type="AlphaFoldDB" id="A0A5E4R0U7"/>
<dbReference type="EMBL" id="FZQP02006852">
    <property type="protein sequence ID" value="VVD04286.1"/>
    <property type="molecule type" value="Genomic_DNA"/>
</dbReference>
<dbReference type="Proteomes" id="UP000324832">
    <property type="component" value="Unassembled WGS sequence"/>
</dbReference>
<name>A0A5E4R0U7_9NEOP</name>
<evidence type="ECO:0000313" key="2">
    <source>
        <dbReference type="Proteomes" id="UP000324832"/>
    </source>
</evidence>
<proteinExistence type="predicted"/>
<evidence type="ECO:0000313" key="1">
    <source>
        <dbReference type="EMBL" id="VVD04286.1"/>
    </source>
</evidence>
<reference evidence="1 2" key="1">
    <citation type="submission" date="2017-07" db="EMBL/GenBank/DDBJ databases">
        <authorList>
            <person name="Talla V."/>
            <person name="Backstrom N."/>
        </authorList>
    </citation>
    <scope>NUCLEOTIDE SEQUENCE [LARGE SCALE GENOMIC DNA]</scope>
</reference>
<sequence length="95" mass="10796">MSPLHTAIQRGNAASILGTLFLIVAELKWQWAGHIAQRTDGLQGGKVLEWRLPTGRRSVVKIDVHRIPRWMRAAQDRSSWRSFGEAFVQQWMSSG</sequence>
<organism evidence="1 2">
    <name type="scientific">Leptidea sinapis</name>
    <dbReference type="NCBI Taxonomy" id="189913"/>
    <lineage>
        <taxon>Eukaryota</taxon>
        <taxon>Metazoa</taxon>
        <taxon>Ecdysozoa</taxon>
        <taxon>Arthropoda</taxon>
        <taxon>Hexapoda</taxon>
        <taxon>Insecta</taxon>
        <taxon>Pterygota</taxon>
        <taxon>Neoptera</taxon>
        <taxon>Endopterygota</taxon>
        <taxon>Lepidoptera</taxon>
        <taxon>Glossata</taxon>
        <taxon>Ditrysia</taxon>
        <taxon>Papilionoidea</taxon>
        <taxon>Pieridae</taxon>
        <taxon>Dismorphiinae</taxon>
        <taxon>Leptidea</taxon>
    </lineage>
</organism>
<accession>A0A5E4R0U7</accession>
<keyword evidence="2" id="KW-1185">Reference proteome</keyword>
<protein>
    <submittedName>
        <fullName evidence="1">Uncharacterized protein</fullName>
    </submittedName>
</protein>
<gene>
    <name evidence="1" type="ORF">LSINAPIS_LOCUS14077</name>
</gene>